<protein>
    <submittedName>
        <fullName evidence="2">Purine nucleoside phosphorylase</fullName>
    </submittedName>
</protein>
<comment type="caution">
    <text evidence="2">The sequence shown here is derived from an EMBL/GenBank/DDBJ whole genome shotgun (WGS) entry which is preliminary data.</text>
</comment>
<dbReference type="SUPFAM" id="SSF53167">
    <property type="entry name" value="Purine and uridine phosphorylases"/>
    <property type="match status" value="1"/>
</dbReference>
<sequence length="629" mass="70049">MPKTAVCPPGIMNKIGVPLDRIHPVALVVGDPPWLDKLASMADRKTFFSEYKTLRSMELEFGGQTFLALCFGFGSTNLHRMLVELGIFGVRCVLMIGNSVSLVPGRVPRKALCVTYAACRGEKVSSMEVDISFPAVAHPDAVRALRQAASELGFPVRLTRSLTRDCVYPPKVDRGHTLRDEMVQTGFELEDRDGSTFLVACSRRQMVAGIISCNETEPTTFHPETGAAIEDDDVVEARTQAMRIALRAAAKLCACPCSNHSRWEPTPRSGLSEEQVLEVFSQYECDDDVRRYPHVEGAVGRVELPDPRLPVRLDEAVHHSRVLRPAAALLLQARLDVVERQAHRDREPRADCAAGHGERRLVLDVGAQPLLRLVVGGQHGHVHRHRTRDGGRRALPQAADTLLLGDATHRADDAAVVLPLGGRQRKIRLHPHQREVGRVADEGAHRTAEEAHDALLVEGDCLRPLALLQVVADGTEQAESRRRVEHLPRARRVEPLVHCSQPFLFEHVSEQCDWRGLGLSRGGGELYPDLDHIDWLNTHRRHATGGTAKDEGEARLHNWPRGLRQEVQVVLIHWFAAHSLLITRWPCRVPRCYLKGHPLITVGDIYVIYSELRLVLRESRLSALPDPSP</sequence>
<dbReference type="GeneID" id="94192288"/>
<name>A0AAV4LLR1_BABCB</name>
<feature type="domain" description="Nucleoside phosphorylase" evidence="1">
    <location>
        <begin position="24"/>
        <end position="243"/>
    </location>
</feature>
<dbReference type="Proteomes" id="UP001497744">
    <property type="component" value="Unassembled WGS sequence"/>
</dbReference>
<keyword evidence="3" id="KW-1185">Reference proteome</keyword>
<dbReference type="EMBL" id="BPLF01000001">
    <property type="protein sequence ID" value="GIX60805.1"/>
    <property type="molecule type" value="Genomic_DNA"/>
</dbReference>
<dbReference type="GO" id="GO:0004850">
    <property type="term" value="F:uridine phosphorylase activity"/>
    <property type="evidence" value="ECO:0007669"/>
    <property type="project" value="TreeGrafter"/>
</dbReference>
<organism evidence="2 3">
    <name type="scientific">Babesia caballi</name>
    <dbReference type="NCBI Taxonomy" id="5871"/>
    <lineage>
        <taxon>Eukaryota</taxon>
        <taxon>Sar</taxon>
        <taxon>Alveolata</taxon>
        <taxon>Apicomplexa</taxon>
        <taxon>Aconoidasida</taxon>
        <taxon>Piroplasmida</taxon>
        <taxon>Babesiidae</taxon>
        <taxon>Babesia</taxon>
    </lineage>
</organism>
<dbReference type="InterPro" id="IPR000845">
    <property type="entry name" value="Nucleoside_phosphorylase_d"/>
</dbReference>
<dbReference type="InterPro" id="IPR035994">
    <property type="entry name" value="Nucleoside_phosphorylase_sf"/>
</dbReference>
<gene>
    <name evidence="2" type="ORF">BcabD6B2_02400</name>
</gene>
<dbReference type="PANTHER" id="PTHR43691:SF11">
    <property type="entry name" value="FI09636P-RELATED"/>
    <property type="match status" value="1"/>
</dbReference>
<evidence type="ECO:0000259" key="1">
    <source>
        <dbReference type="Pfam" id="PF01048"/>
    </source>
</evidence>
<dbReference type="RefSeq" id="XP_067712876.1">
    <property type="nucleotide sequence ID" value="XM_067856775.1"/>
</dbReference>
<dbReference type="GO" id="GO:0006218">
    <property type="term" value="P:uridine catabolic process"/>
    <property type="evidence" value="ECO:0007669"/>
    <property type="project" value="TreeGrafter"/>
</dbReference>
<dbReference type="GO" id="GO:0005829">
    <property type="term" value="C:cytosol"/>
    <property type="evidence" value="ECO:0007669"/>
    <property type="project" value="TreeGrafter"/>
</dbReference>
<dbReference type="AlphaFoldDB" id="A0AAV4LLR1"/>
<dbReference type="Pfam" id="PF01048">
    <property type="entry name" value="PNP_UDP_1"/>
    <property type="match status" value="1"/>
</dbReference>
<proteinExistence type="predicted"/>
<accession>A0AAV4LLR1</accession>
<evidence type="ECO:0000313" key="2">
    <source>
        <dbReference type="EMBL" id="GIX60805.1"/>
    </source>
</evidence>
<evidence type="ECO:0000313" key="3">
    <source>
        <dbReference type="Proteomes" id="UP001497744"/>
    </source>
</evidence>
<dbReference type="PANTHER" id="PTHR43691">
    <property type="entry name" value="URIDINE PHOSPHORYLASE"/>
    <property type="match status" value="1"/>
</dbReference>
<dbReference type="Gene3D" id="3.40.50.1580">
    <property type="entry name" value="Nucleoside phosphorylase domain"/>
    <property type="match status" value="1"/>
</dbReference>
<reference evidence="2 3" key="1">
    <citation type="submission" date="2021-06" db="EMBL/GenBank/DDBJ databases">
        <title>Genome sequence of Babesia caballi.</title>
        <authorList>
            <person name="Yamagishi J."/>
            <person name="Kidaka T."/>
            <person name="Ochi A."/>
        </authorList>
    </citation>
    <scope>NUCLEOTIDE SEQUENCE [LARGE SCALE GENOMIC DNA]</scope>
    <source>
        <strain evidence="2">USDA-D6B2</strain>
    </source>
</reference>